<evidence type="ECO:0000256" key="1">
    <source>
        <dbReference type="ARBA" id="ARBA00004141"/>
    </source>
</evidence>
<evidence type="ECO:0000313" key="9">
    <source>
        <dbReference type="Proteomes" id="UP000033111"/>
    </source>
</evidence>
<protein>
    <submittedName>
        <fullName evidence="8">Cytochrome C-type biogenesis protein (CcdA), conjectural</fullName>
    </submittedName>
</protein>
<dbReference type="GO" id="GO:0016020">
    <property type="term" value="C:membrane"/>
    <property type="evidence" value="ECO:0007669"/>
    <property type="project" value="UniProtKB-SubCell"/>
</dbReference>
<keyword evidence="5 6" id="KW-0472">Membrane</keyword>
<dbReference type="InterPro" id="IPR003834">
    <property type="entry name" value="Cyt_c_assmbl_TM_dom"/>
</dbReference>
<dbReference type="GeneID" id="24862350"/>
<name>A0A0E3L9E9_9EURY</name>
<evidence type="ECO:0000256" key="4">
    <source>
        <dbReference type="ARBA" id="ARBA00022989"/>
    </source>
</evidence>
<dbReference type="PATRIC" id="fig|1434120.4.peg.4439"/>
<keyword evidence="4 6" id="KW-1133">Transmembrane helix</keyword>
<dbReference type="PANTHER" id="PTHR31272:SF9">
    <property type="entry name" value="BLL1027 PROTEIN"/>
    <property type="match status" value="1"/>
</dbReference>
<keyword evidence="9" id="KW-1185">Reference proteome</keyword>
<feature type="domain" description="Cytochrome C biogenesis protein transmembrane" evidence="7">
    <location>
        <begin position="10"/>
        <end position="207"/>
    </location>
</feature>
<dbReference type="Proteomes" id="UP000033111">
    <property type="component" value="Chromosome"/>
</dbReference>
<sequence length="216" mass="22515">MSYEAISPVVAFGAGVLSVLSPCILPLLPAVLASSTGKGKLRPLAIVLGVSISFTLMGVVTSAFGAAFQAHLGQLKILAELLIITMGLAMLFEISLFNAFARLPLLAGMNEKGPISGLLLGLSLGVLWIPCVGPILASILTMVALEGSTASGALTLFIYSAGFAVPMLLLAYSAHLSTSKIKLISRYDAAFKKGAGIVLILVGLWMAYQNHLSWLI</sequence>
<dbReference type="HOGENOM" id="CLU_053225_4_1_2"/>
<evidence type="ECO:0000313" key="8">
    <source>
        <dbReference type="EMBL" id="AKB30151.1"/>
    </source>
</evidence>
<keyword evidence="3 6" id="KW-0812">Transmembrane</keyword>
<feature type="transmembrane region" description="Helical" evidence="6">
    <location>
        <begin position="77"/>
        <end position="97"/>
    </location>
</feature>
<evidence type="ECO:0000259" key="7">
    <source>
        <dbReference type="Pfam" id="PF02683"/>
    </source>
</evidence>
<feature type="transmembrane region" description="Helical" evidence="6">
    <location>
        <begin position="190"/>
        <end position="208"/>
    </location>
</feature>
<proteinExistence type="inferred from homology"/>
<dbReference type="GO" id="GO:0017004">
    <property type="term" value="P:cytochrome complex assembly"/>
    <property type="evidence" value="ECO:0007669"/>
    <property type="project" value="InterPro"/>
</dbReference>
<dbReference type="PANTHER" id="PTHR31272">
    <property type="entry name" value="CYTOCHROME C-TYPE BIOGENESIS PROTEIN HI_1454-RELATED"/>
    <property type="match status" value="1"/>
</dbReference>
<evidence type="ECO:0000256" key="3">
    <source>
        <dbReference type="ARBA" id="ARBA00022692"/>
    </source>
</evidence>
<comment type="subcellular location">
    <subcellularLocation>
        <location evidence="1">Membrane</location>
        <topology evidence="1">Multi-pass membrane protein</topology>
    </subcellularLocation>
</comment>
<dbReference type="OrthoDB" id="115386at2157"/>
<evidence type="ECO:0000256" key="5">
    <source>
        <dbReference type="ARBA" id="ARBA00023136"/>
    </source>
</evidence>
<evidence type="ECO:0000256" key="2">
    <source>
        <dbReference type="ARBA" id="ARBA00006143"/>
    </source>
</evidence>
<feature type="transmembrane region" description="Helical" evidence="6">
    <location>
        <begin position="6"/>
        <end position="32"/>
    </location>
</feature>
<comment type="similarity">
    <text evidence="2">Belongs to the DsbD family.</text>
</comment>
<feature type="transmembrane region" description="Helical" evidence="6">
    <location>
        <begin position="118"/>
        <end position="144"/>
    </location>
</feature>
<reference evidence="8 9" key="1">
    <citation type="submission" date="2014-07" db="EMBL/GenBank/DDBJ databases">
        <title>Methanogenic archaea and the global carbon cycle.</title>
        <authorList>
            <person name="Henriksen J.R."/>
            <person name="Luke J."/>
            <person name="Reinhart S."/>
            <person name="Benedict M.N."/>
            <person name="Youngblut N.D."/>
            <person name="Metcalf M.E."/>
            <person name="Whitaker R.J."/>
            <person name="Metcalf W.W."/>
        </authorList>
    </citation>
    <scope>NUCLEOTIDE SEQUENCE [LARGE SCALE GENOMIC DNA]</scope>
    <source>
        <strain evidence="8 9">T4/M</strain>
    </source>
</reference>
<dbReference type="Pfam" id="PF02683">
    <property type="entry name" value="DsbD_TM"/>
    <property type="match status" value="1"/>
</dbReference>
<accession>A0A0E3L9E9</accession>
<dbReference type="InterPro" id="IPR051790">
    <property type="entry name" value="Cytochrome_c-biogenesis_DsbD"/>
</dbReference>
<dbReference type="RefSeq" id="WP_048173878.1">
    <property type="nucleotide sequence ID" value="NZ_CP009506.1"/>
</dbReference>
<gene>
    <name evidence="8" type="ORF">MSSIT_3432</name>
</gene>
<dbReference type="EMBL" id="CP009506">
    <property type="protein sequence ID" value="AKB30151.1"/>
    <property type="molecule type" value="Genomic_DNA"/>
</dbReference>
<organism evidence="8 9">
    <name type="scientific">Methanosarcina siciliae T4/M</name>
    <dbReference type="NCBI Taxonomy" id="1434120"/>
    <lineage>
        <taxon>Archaea</taxon>
        <taxon>Methanobacteriati</taxon>
        <taxon>Methanobacteriota</taxon>
        <taxon>Stenosarchaea group</taxon>
        <taxon>Methanomicrobia</taxon>
        <taxon>Methanosarcinales</taxon>
        <taxon>Methanosarcinaceae</taxon>
        <taxon>Methanosarcina</taxon>
    </lineage>
</organism>
<evidence type="ECO:0000256" key="6">
    <source>
        <dbReference type="SAM" id="Phobius"/>
    </source>
</evidence>
<feature type="transmembrane region" description="Helical" evidence="6">
    <location>
        <begin position="44"/>
        <end position="65"/>
    </location>
</feature>
<feature type="transmembrane region" description="Helical" evidence="6">
    <location>
        <begin position="156"/>
        <end position="178"/>
    </location>
</feature>
<dbReference type="AlphaFoldDB" id="A0A0E3L9E9"/>
<dbReference type="KEGG" id="msw:MSSIT_3432"/>